<dbReference type="EMBL" id="MKQR01000018">
    <property type="protein sequence ID" value="OLR91836.1"/>
    <property type="molecule type" value="Genomic_DNA"/>
</dbReference>
<dbReference type="STRING" id="1193682.BJP25_23645"/>
<keyword evidence="1" id="KW-0812">Transmembrane</keyword>
<feature type="transmembrane region" description="Helical" evidence="1">
    <location>
        <begin position="57"/>
        <end position="79"/>
    </location>
</feature>
<feature type="domain" description="DUF6286" evidence="2">
    <location>
        <begin position="68"/>
        <end position="167"/>
    </location>
</feature>
<evidence type="ECO:0000313" key="3">
    <source>
        <dbReference type="EMBL" id="OLR91836.1"/>
    </source>
</evidence>
<keyword evidence="1" id="KW-1133">Transmembrane helix</keyword>
<accession>A0A1Q9LII6</accession>
<dbReference type="RefSeq" id="WP_075976241.1">
    <property type="nucleotide sequence ID" value="NZ_MKQR01000018.1"/>
</dbReference>
<feature type="transmembrane region" description="Helical" evidence="1">
    <location>
        <begin position="12"/>
        <end position="37"/>
    </location>
</feature>
<evidence type="ECO:0000313" key="4">
    <source>
        <dbReference type="Proteomes" id="UP000186040"/>
    </source>
</evidence>
<dbReference type="InterPro" id="IPR046253">
    <property type="entry name" value="DUF6286"/>
</dbReference>
<dbReference type="AlphaFoldDB" id="A0A1Q9LII6"/>
<protein>
    <recommendedName>
        <fullName evidence="2">DUF6286 domain-containing protein</fullName>
    </recommendedName>
</protein>
<dbReference type="OrthoDB" id="4282971at2"/>
<gene>
    <name evidence="3" type="ORF">BJP25_23645</name>
</gene>
<comment type="caution">
    <text evidence="3">The sequence shown here is derived from an EMBL/GenBank/DDBJ whole genome shotgun (WGS) entry which is preliminary data.</text>
</comment>
<evidence type="ECO:0000259" key="2">
    <source>
        <dbReference type="Pfam" id="PF19803"/>
    </source>
</evidence>
<keyword evidence="1" id="KW-0472">Membrane</keyword>
<evidence type="ECO:0000256" key="1">
    <source>
        <dbReference type="SAM" id="Phobius"/>
    </source>
</evidence>
<name>A0A1Q9LII6_9PSEU</name>
<dbReference type="Pfam" id="PF19803">
    <property type="entry name" value="DUF6286"/>
    <property type="match status" value="1"/>
</dbReference>
<reference evidence="3 4" key="1">
    <citation type="submission" date="2016-10" db="EMBL/GenBank/DDBJ databases">
        <title>The Draft Genome Sequence of Actinokineospora bangkokensis 44EHWT reveals the biosynthetic pathway of antifungal compounds Thailandins with unusual extender unit butylmalonyl-CoA.</title>
        <authorList>
            <person name="Greule A."/>
            <person name="Intra B."/>
            <person name="Flemming S."/>
            <person name="Rommel M.G."/>
            <person name="Panbangred W."/>
            <person name="Bechthold A."/>
        </authorList>
    </citation>
    <scope>NUCLEOTIDE SEQUENCE [LARGE SCALE GENOMIC DNA]</scope>
    <source>
        <strain evidence="3 4">44EHW</strain>
    </source>
</reference>
<dbReference type="PROSITE" id="PS51257">
    <property type="entry name" value="PROKAR_LIPOPROTEIN"/>
    <property type="match status" value="1"/>
</dbReference>
<keyword evidence="4" id="KW-1185">Reference proteome</keyword>
<organism evidence="3 4">
    <name type="scientific">Actinokineospora bangkokensis</name>
    <dbReference type="NCBI Taxonomy" id="1193682"/>
    <lineage>
        <taxon>Bacteria</taxon>
        <taxon>Bacillati</taxon>
        <taxon>Actinomycetota</taxon>
        <taxon>Actinomycetes</taxon>
        <taxon>Pseudonocardiales</taxon>
        <taxon>Pseudonocardiaceae</taxon>
        <taxon>Actinokineospora</taxon>
    </lineage>
</organism>
<sequence>MKRHPRRSAPAALTALVVLAACVLVAVVAIQMLLGQAPWVRYETVAGALHGTRWTDLAPAIAGGAFAVVGLVLVLAAVLPGKPVVLPLQGTPDSGASRHSYRSTLRIAAERVDGVAKAKVSLSRKRVTVRVRTHRISTEGMADAVRTAVEHRLDQIDPAVRPTVAVTAHAERSAP</sequence>
<proteinExistence type="predicted"/>
<dbReference type="Proteomes" id="UP000186040">
    <property type="component" value="Unassembled WGS sequence"/>
</dbReference>